<evidence type="ECO:0000256" key="2">
    <source>
        <dbReference type="ARBA" id="ARBA00022723"/>
    </source>
</evidence>
<dbReference type="AlphaFoldDB" id="A0AAV8CC54"/>
<evidence type="ECO:0000256" key="6">
    <source>
        <dbReference type="SAM" id="Phobius"/>
    </source>
</evidence>
<keyword evidence="5" id="KW-0560">Oxidoreductase</keyword>
<comment type="cofactor">
    <cofactor evidence="4">
        <name>heme</name>
        <dbReference type="ChEBI" id="CHEBI:30413"/>
    </cofactor>
</comment>
<dbReference type="GO" id="GO:0016705">
    <property type="term" value="F:oxidoreductase activity, acting on paired donors, with incorporation or reduction of molecular oxygen"/>
    <property type="evidence" value="ECO:0007669"/>
    <property type="project" value="InterPro"/>
</dbReference>
<dbReference type="GO" id="GO:0005506">
    <property type="term" value="F:iron ion binding"/>
    <property type="evidence" value="ECO:0007669"/>
    <property type="project" value="InterPro"/>
</dbReference>
<dbReference type="CDD" id="cd11072">
    <property type="entry name" value="CYP71-like"/>
    <property type="match status" value="1"/>
</dbReference>
<dbReference type="InterPro" id="IPR001128">
    <property type="entry name" value="Cyt_P450"/>
</dbReference>
<dbReference type="PANTHER" id="PTHR47955">
    <property type="entry name" value="CYTOCHROME P450 FAMILY 71 PROTEIN"/>
    <property type="match status" value="1"/>
</dbReference>
<feature type="transmembrane region" description="Helical" evidence="6">
    <location>
        <begin position="12"/>
        <end position="30"/>
    </location>
</feature>
<keyword evidence="2 4" id="KW-0479">Metal-binding</keyword>
<keyword evidence="8" id="KW-1185">Reference proteome</keyword>
<protein>
    <submittedName>
        <fullName evidence="7">Cytochrome P450</fullName>
    </submittedName>
</protein>
<organism evidence="7 8">
    <name type="scientific">Rhynchospora pubera</name>
    <dbReference type="NCBI Taxonomy" id="906938"/>
    <lineage>
        <taxon>Eukaryota</taxon>
        <taxon>Viridiplantae</taxon>
        <taxon>Streptophyta</taxon>
        <taxon>Embryophyta</taxon>
        <taxon>Tracheophyta</taxon>
        <taxon>Spermatophyta</taxon>
        <taxon>Magnoliopsida</taxon>
        <taxon>Liliopsida</taxon>
        <taxon>Poales</taxon>
        <taxon>Cyperaceae</taxon>
        <taxon>Cyperoideae</taxon>
        <taxon>Rhynchosporeae</taxon>
        <taxon>Rhynchospora</taxon>
    </lineage>
</organism>
<keyword evidence="4 5" id="KW-0349">Heme</keyword>
<accession>A0AAV8CC54</accession>
<evidence type="ECO:0000256" key="1">
    <source>
        <dbReference type="ARBA" id="ARBA00010617"/>
    </source>
</evidence>
<dbReference type="GO" id="GO:0004497">
    <property type="term" value="F:monooxygenase activity"/>
    <property type="evidence" value="ECO:0007669"/>
    <property type="project" value="UniProtKB-KW"/>
</dbReference>
<name>A0AAV8CC54_9POAL</name>
<comment type="caution">
    <text evidence="7">The sequence shown here is derived from an EMBL/GenBank/DDBJ whole genome shotgun (WGS) entry which is preliminary data.</text>
</comment>
<gene>
    <name evidence="7" type="ORF">LUZ62_087306</name>
</gene>
<dbReference type="InterPro" id="IPR002401">
    <property type="entry name" value="Cyt_P450_E_grp-I"/>
</dbReference>
<dbReference type="SUPFAM" id="SSF48264">
    <property type="entry name" value="Cytochrome P450"/>
    <property type="match status" value="1"/>
</dbReference>
<evidence type="ECO:0000256" key="4">
    <source>
        <dbReference type="PIRSR" id="PIRSR602401-1"/>
    </source>
</evidence>
<proteinExistence type="inferred from homology"/>
<evidence type="ECO:0000313" key="7">
    <source>
        <dbReference type="EMBL" id="KAJ4752901.1"/>
    </source>
</evidence>
<keyword evidence="3 4" id="KW-0408">Iron</keyword>
<dbReference type="PRINTS" id="PR00385">
    <property type="entry name" value="P450"/>
</dbReference>
<reference evidence="7" key="1">
    <citation type="submission" date="2022-08" db="EMBL/GenBank/DDBJ databases">
        <authorList>
            <person name="Marques A."/>
        </authorList>
    </citation>
    <scope>NUCLEOTIDE SEQUENCE</scope>
    <source>
        <strain evidence="7">RhyPub2mFocal</strain>
        <tissue evidence="7">Leaves</tissue>
    </source>
</reference>
<dbReference type="Proteomes" id="UP001140206">
    <property type="component" value="Chromosome 5"/>
</dbReference>
<dbReference type="InterPro" id="IPR036396">
    <property type="entry name" value="Cyt_P450_sf"/>
</dbReference>
<dbReference type="Gene3D" id="1.10.630.10">
    <property type="entry name" value="Cytochrome P450"/>
    <property type="match status" value="1"/>
</dbReference>
<dbReference type="Pfam" id="PF00067">
    <property type="entry name" value="p450"/>
    <property type="match status" value="1"/>
</dbReference>
<keyword evidence="6" id="KW-1133">Transmembrane helix</keyword>
<evidence type="ECO:0000313" key="8">
    <source>
        <dbReference type="Proteomes" id="UP001140206"/>
    </source>
</evidence>
<feature type="binding site" description="axial binding residue" evidence="4">
    <location>
        <position position="454"/>
    </location>
    <ligand>
        <name>heme</name>
        <dbReference type="ChEBI" id="CHEBI:30413"/>
    </ligand>
    <ligandPart>
        <name>Fe</name>
        <dbReference type="ChEBI" id="CHEBI:18248"/>
    </ligandPart>
</feature>
<evidence type="ECO:0000256" key="5">
    <source>
        <dbReference type="RuleBase" id="RU000461"/>
    </source>
</evidence>
<keyword evidence="6" id="KW-0472">Membrane</keyword>
<comment type="similarity">
    <text evidence="1 5">Belongs to the cytochrome P450 family.</text>
</comment>
<dbReference type="FunFam" id="1.10.630.10:FF:000011">
    <property type="entry name" value="Cytochrome P450 83B1"/>
    <property type="match status" value="1"/>
</dbReference>
<dbReference type="PRINTS" id="PR00463">
    <property type="entry name" value="EP450I"/>
</dbReference>
<evidence type="ECO:0000256" key="3">
    <source>
        <dbReference type="ARBA" id="ARBA00023004"/>
    </source>
</evidence>
<dbReference type="PROSITE" id="PS00086">
    <property type="entry name" value="CYTOCHROME_P450"/>
    <property type="match status" value="1"/>
</dbReference>
<keyword evidence="5" id="KW-0503">Monooxygenase</keyword>
<dbReference type="InterPro" id="IPR017972">
    <property type="entry name" value="Cyt_P450_CS"/>
</dbReference>
<keyword evidence="6" id="KW-0812">Transmembrane</keyword>
<sequence length="515" mass="59127">MAPLIEQAFPSSTTFFISVLCFTLLILLFTKRIFKNKPNPPPSPPKLPLLGNLHQIGPLPHRSFQELSKKYGPIMLFHLGEIPTLVVSSAHMAREVLKTHDSVFASRPHFKAATILSYNHHDIAFSPYGEQWRCLRKITSMHLFSSKRVLQTFKTLREEEVLFMVNKIKKEAETSTDGDGIVNMRDAFYKFTNDIICHMISGKTFRRDGREEKLMNMVLDSVPLLGKFNPEDFFPSLKWIGPILGATVRKEAQKIFNMGYAMMTEVLKDRVEGRTEGDEDFLDILLKLQKDEKQKKEFEINDMHIKALCYQSLTAGSEPLALSLEWTMLELLRHPRVLKKLQEEVRAIPSQNEVLKSEDVTNLSYLKAAITESFRLHPPTPLLIPRESMDYCNVEGYDIPKGSRIFVNTYAMGRDPAVWDNPLEYRPERFENNPFNYNGNTYEITPFGGGRRICPGLQLSLLTMELALANILWCFDWELPRGLKPEDVDMTETPSLSLKRKEDLLLVAKPRKITS</sequence>
<dbReference type="EMBL" id="JAMFTS010000005">
    <property type="protein sequence ID" value="KAJ4752901.1"/>
    <property type="molecule type" value="Genomic_DNA"/>
</dbReference>
<dbReference type="PANTHER" id="PTHR47955:SF14">
    <property type="entry name" value="OS01G0543600 PROTEIN"/>
    <property type="match status" value="1"/>
</dbReference>
<dbReference type="GO" id="GO:0020037">
    <property type="term" value="F:heme binding"/>
    <property type="evidence" value="ECO:0007669"/>
    <property type="project" value="InterPro"/>
</dbReference>